<proteinExistence type="predicted"/>
<dbReference type="Proteomes" id="UP001732700">
    <property type="component" value="Chromosome 6D"/>
</dbReference>
<reference evidence="1" key="2">
    <citation type="submission" date="2025-09" db="UniProtKB">
        <authorList>
            <consortium name="EnsemblPlants"/>
        </authorList>
    </citation>
    <scope>IDENTIFICATION</scope>
</reference>
<name>A0ACD5ZLD6_AVESA</name>
<accession>A0ACD5ZLD6</accession>
<dbReference type="EnsemblPlants" id="AVESA.00010b.r2.6DG1186340.1">
    <property type="protein sequence ID" value="AVESA.00010b.r2.6DG1186340.1.CDS"/>
    <property type="gene ID" value="AVESA.00010b.r2.6DG1186340"/>
</dbReference>
<reference evidence="1" key="1">
    <citation type="submission" date="2021-05" db="EMBL/GenBank/DDBJ databases">
        <authorList>
            <person name="Scholz U."/>
            <person name="Mascher M."/>
            <person name="Fiebig A."/>
        </authorList>
    </citation>
    <scope>NUCLEOTIDE SEQUENCE [LARGE SCALE GENOMIC DNA]</scope>
</reference>
<sequence length="427" mass="46164">MNIITQAFAGHIGDLELAAVSIINTVVVGFSFGLMLGMASALETLCGQAFGAKRHHMMGVYMQRSWIVMLGCAVLLLPMYFFAEEALLLTGQSPELSAMAGEVSIWFIPLHFSLALLFPLQRFLQCQMKNLVNAAVSGVALCIHLLVSWLFIARFQYGLVGIALTLNFSWWATVAMLFAYVACGGCPDTWHGFSLEALADIWDFLKLSIASGVMLCLENWYYKILVVLTGNLKDAAIAVDALSICMSINAWEMMIPLAFFAGTGVRVANELGAGNGNGARFAAMVSTLTSLVIGLLFWALVMLFHDKLALIFTSSAAVLDAVNKLTALLAFTVLLNSIQPVLSAVAVGCGRQSMVAYVNIGSYYIIGIPMGILFGWLFNLGVMGIWAGMIGGTAVQTLSLAIITIRCDWEKEALIATTRMDKSSEVR</sequence>
<keyword evidence="2" id="KW-1185">Reference proteome</keyword>
<evidence type="ECO:0000313" key="1">
    <source>
        <dbReference type="EnsemblPlants" id="AVESA.00010b.r2.6DG1186340.1.CDS"/>
    </source>
</evidence>
<protein>
    <submittedName>
        <fullName evidence="1">Uncharacterized protein</fullName>
    </submittedName>
</protein>
<evidence type="ECO:0000313" key="2">
    <source>
        <dbReference type="Proteomes" id="UP001732700"/>
    </source>
</evidence>
<organism evidence="1 2">
    <name type="scientific">Avena sativa</name>
    <name type="common">Oat</name>
    <dbReference type="NCBI Taxonomy" id="4498"/>
    <lineage>
        <taxon>Eukaryota</taxon>
        <taxon>Viridiplantae</taxon>
        <taxon>Streptophyta</taxon>
        <taxon>Embryophyta</taxon>
        <taxon>Tracheophyta</taxon>
        <taxon>Spermatophyta</taxon>
        <taxon>Magnoliopsida</taxon>
        <taxon>Liliopsida</taxon>
        <taxon>Poales</taxon>
        <taxon>Poaceae</taxon>
        <taxon>BOP clade</taxon>
        <taxon>Pooideae</taxon>
        <taxon>Poodae</taxon>
        <taxon>Poeae</taxon>
        <taxon>Poeae Chloroplast Group 1 (Aveneae type)</taxon>
        <taxon>Aveninae</taxon>
        <taxon>Avena</taxon>
    </lineage>
</organism>